<dbReference type="OrthoDB" id="1705901at2"/>
<dbReference type="AlphaFoldDB" id="A0A1Y0IIL4"/>
<proteinExistence type="predicted"/>
<accession>A0A1Y0IIL4</accession>
<dbReference type="PANTHER" id="PTHR41260:SF1">
    <property type="entry name" value="PROTEIN ECSC"/>
    <property type="match status" value="1"/>
</dbReference>
<protein>
    <submittedName>
        <fullName evidence="1">ABC transporter-associated protein EcsC</fullName>
    </submittedName>
</protein>
<sequence length="250" mass="28066">MGTYEHRLQTELKVWEHGLLKPSGLIQNMSKRVQTKINNVIPDKVHAAITSAVRGIVTSVLFGLDFVPKSTPHVGLPLEDRDVKAKALMGTYQKVAAVEGAGTGAGGIMLGLADFPALIAIKMKFLFELAHLYGFNTKDFRERLFLLYVFQLAFSAPDQRGDLLAKIKNWERVAAGFPPEQEYLQNVDWEQFQREYRDAIDFRKMLQLVPFIGAVVGAWANYGLIEELGVVAMNCYRLRLIEGQHAEKAD</sequence>
<reference evidence="2" key="1">
    <citation type="submission" date="2017-05" db="EMBL/GenBank/DDBJ databases">
        <authorList>
            <person name="Sung H."/>
        </authorList>
    </citation>
    <scope>NUCLEOTIDE SEQUENCE [LARGE SCALE GENOMIC DNA]</scope>
    <source>
        <strain evidence="2">AR23208</strain>
    </source>
</reference>
<dbReference type="KEGG" id="tum:CBW65_01675"/>
<dbReference type="RefSeq" id="WP_087455296.1">
    <property type="nucleotide sequence ID" value="NZ_CP021434.1"/>
</dbReference>
<dbReference type="Pfam" id="PF12787">
    <property type="entry name" value="EcsC"/>
    <property type="match status" value="1"/>
</dbReference>
<name>A0A1Y0IIL4_9BACL</name>
<gene>
    <name evidence="1" type="ORF">CBW65_01675</name>
</gene>
<evidence type="ECO:0000313" key="1">
    <source>
        <dbReference type="EMBL" id="ARU59909.1"/>
    </source>
</evidence>
<dbReference type="PANTHER" id="PTHR41260">
    <property type="entry name" value="PROTEIN ECSC"/>
    <property type="match status" value="1"/>
</dbReference>
<dbReference type="Proteomes" id="UP000195437">
    <property type="component" value="Chromosome"/>
</dbReference>
<evidence type="ECO:0000313" key="2">
    <source>
        <dbReference type="Proteomes" id="UP000195437"/>
    </source>
</evidence>
<dbReference type="EMBL" id="CP021434">
    <property type="protein sequence ID" value="ARU59909.1"/>
    <property type="molecule type" value="Genomic_DNA"/>
</dbReference>
<dbReference type="InterPro" id="IPR024787">
    <property type="entry name" value="EcsC"/>
</dbReference>
<keyword evidence="2" id="KW-1185">Reference proteome</keyword>
<organism evidence="1 2">
    <name type="scientific">Tumebacillus avium</name>
    <dbReference type="NCBI Taxonomy" id="1903704"/>
    <lineage>
        <taxon>Bacteria</taxon>
        <taxon>Bacillati</taxon>
        <taxon>Bacillota</taxon>
        <taxon>Bacilli</taxon>
        <taxon>Bacillales</taxon>
        <taxon>Alicyclobacillaceae</taxon>
        <taxon>Tumebacillus</taxon>
    </lineage>
</organism>